<feature type="compositionally biased region" description="Polar residues" evidence="1">
    <location>
        <begin position="114"/>
        <end position="131"/>
    </location>
</feature>
<dbReference type="GeneID" id="27308086"/>
<dbReference type="OrthoDB" id="3902208at2759"/>
<evidence type="ECO:0000256" key="1">
    <source>
        <dbReference type="SAM" id="MobiDB-lite"/>
    </source>
</evidence>
<feature type="region of interest" description="Disordered" evidence="1">
    <location>
        <begin position="1"/>
        <end position="30"/>
    </location>
</feature>
<sequence length="131" mass="13771">MSSEDGYSHIEVPKPYKEQKSPYKDENAEEPEVKKGILHHAADPLGQGLNTVLKPVGAPLGIVTGTLGEALGGVTKPALGPVLGSKDEKMEALGGDNKDSYIHGKDTIGGHLQTGDNPLGLNQTGSDKFRD</sequence>
<name>A0A0D1Z882_9PEZI</name>
<dbReference type="Proteomes" id="UP000053259">
    <property type="component" value="Unassembled WGS sequence"/>
</dbReference>
<dbReference type="RefSeq" id="XP_016219051.1">
    <property type="nucleotide sequence ID" value="XM_016352794.1"/>
</dbReference>
<keyword evidence="3" id="KW-1185">Reference proteome</keyword>
<dbReference type="HOGENOM" id="CLU_158754_0_0_1"/>
<proteinExistence type="predicted"/>
<feature type="region of interest" description="Disordered" evidence="1">
    <location>
        <begin position="90"/>
        <end position="131"/>
    </location>
</feature>
<protein>
    <submittedName>
        <fullName evidence="2">Uncharacterized protein</fullName>
    </submittedName>
</protein>
<dbReference type="STRING" id="253628.A0A0D1Z882"/>
<feature type="compositionally biased region" description="Basic and acidic residues" evidence="1">
    <location>
        <begin position="90"/>
        <end position="108"/>
    </location>
</feature>
<dbReference type="EMBL" id="KN847529">
    <property type="protein sequence ID" value="KIW09182.1"/>
    <property type="molecule type" value="Genomic_DNA"/>
</dbReference>
<evidence type="ECO:0000313" key="3">
    <source>
        <dbReference type="Proteomes" id="UP000053259"/>
    </source>
</evidence>
<dbReference type="AlphaFoldDB" id="A0A0D1Z882"/>
<dbReference type="VEuPathDB" id="FungiDB:PV09_00113"/>
<dbReference type="InParanoid" id="A0A0D1Z882"/>
<gene>
    <name evidence="2" type="ORF">PV09_00113</name>
</gene>
<reference evidence="2 3" key="1">
    <citation type="submission" date="2015-01" db="EMBL/GenBank/DDBJ databases">
        <title>The Genome Sequence of Ochroconis gallopava CBS43764.</title>
        <authorList>
            <consortium name="The Broad Institute Genomics Platform"/>
            <person name="Cuomo C."/>
            <person name="de Hoog S."/>
            <person name="Gorbushina A."/>
            <person name="Stielow B."/>
            <person name="Teixiera M."/>
            <person name="Abouelleil A."/>
            <person name="Chapman S.B."/>
            <person name="Priest M."/>
            <person name="Young S.K."/>
            <person name="Wortman J."/>
            <person name="Nusbaum C."/>
            <person name="Birren B."/>
        </authorList>
    </citation>
    <scope>NUCLEOTIDE SEQUENCE [LARGE SCALE GENOMIC DNA]</scope>
    <source>
        <strain evidence="2 3">CBS 43764</strain>
    </source>
</reference>
<evidence type="ECO:0000313" key="2">
    <source>
        <dbReference type="EMBL" id="KIW09182.1"/>
    </source>
</evidence>
<organism evidence="2 3">
    <name type="scientific">Verruconis gallopava</name>
    <dbReference type="NCBI Taxonomy" id="253628"/>
    <lineage>
        <taxon>Eukaryota</taxon>
        <taxon>Fungi</taxon>
        <taxon>Dikarya</taxon>
        <taxon>Ascomycota</taxon>
        <taxon>Pezizomycotina</taxon>
        <taxon>Dothideomycetes</taxon>
        <taxon>Pleosporomycetidae</taxon>
        <taxon>Venturiales</taxon>
        <taxon>Sympoventuriaceae</taxon>
        <taxon>Verruconis</taxon>
    </lineage>
</organism>
<accession>A0A0D1Z882</accession>